<dbReference type="InterPro" id="IPR039495">
    <property type="entry name" value="TAF1A"/>
</dbReference>
<sequence length="425" mass="49762">MKMNENLKKLRDVFLLLDPEDGSLLSAEDQEHQLDLKEIFEYYIQCSRRLSEYHQLHHTNQSRCNFSNIVPRFMQLLRECVLTHQWPQALKLALALSKEARGTETTLWKIGLTCLYQEGERSRRFVEQFVKQLYMLQNLAVVEVMLDFLLFLLTHSNLEDAKNLVQELKQKTLFPSQLINERRKMAHKLFFAYQGLTLYAEWKLALMKLDEEENDLDLISQKLSLGSSTRSTKAIADSAVEYLVTIKDTSGVWDIFITRLVEVYEYYGEVEEAQKILHAYRERNPTNPNAHRYLYELCSNNSEDEDVQLDCLKSIVQLDPCNSLCLKLYELTEANDSRAVSILFDYLDFDHCSGNEEVWASLANKLEQMQNDLELTEVVKSCWESRSDWWPVARFQGHHEVLKKCQAHINCVKQVMDKFGTEEKT</sequence>
<dbReference type="Gene3D" id="1.25.40.10">
    <property type="entry name" value="Tetratricopeptide repeat domain"/>
    <property type="match status" value="1"/>
</dbReference>
<dbReference type="PANTHER" id="PTHR32122">
    <property type="entry name" value="TATA BOX-BINDING PROTEIN ASSOCIATED FACTOR RNA POLYMERASE I SUBUNIT A"/>
    <property type="match status" value="1"/>
</dbReference>
<dbReference type="GO" id="GO:0006360">
    <property type="term" value="P:transcription by RNA polymerase I"/>
    <property type="evidence" value="ECO:0007669"/>
    <property type="project" value="InterPro"/>
</dbReference>
<keyword evidence="2" id="KW-1185">Reference proteome</keyword>
<dbReference type="Pfam" id="PF14929">
    <property type="entry name" value="TAF1_subA"/>
    <property type="match status" value="1"/>
</dbReference>
<name>A0AAV2HYF5_LYMST</name>
<organism evidence="1 2">
    <name type="scientific">Lymnaea stagnalis</name>
    <name type="common">Great pond snail</name>
    <name type="synonym">Helix stagnalis</name>
    <dbReference type="NCBI Taxonomy" id="6523"/>
    <lineage>
        <taxon>Eukaryota</taxon>
        <taxon>Metazoa</taxon>
        <taxon>Spiralia</taxon>
        <taxon>Lophotrochozoa</taxon>
        <taxon>Mollusca</taxon>
        <taxon>Gastropoda</taxon>
        <taxon>Heterobranchia</taxon>
        <taxon>Euthyneura</taxon>
        <taxon>Panpulmonata</taxon>
        <taxon>Hygrophila</taxon>
        <taxon>Lymnaeoidea</taxon>
        <taxon>Lymnaeidae</taxon>
        <taxon>Lymnaea</taxon>
    </lineage>
</organism>
<dbReference type="EMBL" id="CAXITT010000303">
    <property type="protein sequence ID" value="CAL1538557.1"/>
    <property type="molecule type" value="Genomic_DNA"/>
</dbReference>
<protein>
    <submittedName>
        <fullName evidence="1">Uncharacterized protein</fullName>
    </submittedName>
</protein>
<proteinExistence type="predicted"/>
<reference evidence="1 2" key="1">
    <citation type="submission" date="2024-04" db="EMBL/GenBank/DDBJ databases">
        <authorList>
            <consortium name="Genoscope - CEA"/>
            <person name="William W."/>
        </authorList>
    </citation>
    <scope>NUCLEOTIDE SEQUENCE [LARGE SCALE GENOMIC DNA]</scope>
</reference>
<dbReference type="InterPro" id="IPR011990">
    <property type="entry name" value="TPR-like_helical_dom_sf"/>
</dbReference>
<dbReference type="InterPro" id="IPR052669">
    <property type="entry name" value="SL1/TIF-IB_Component"/>
</dbReference>
<dbReference type="GO" id="GO:0000120">
    <property type="term" value="C:RNA polymerase I transcription regulator complex"/>
    <property type="evidence" value="ECO:0007669"/>
    <property type="project" value="InterPro"/>
</dbReference>
<dbReference type="AlphaFoldDB" id="A0AAV2HYF5"/>
<evidence type="ECO:0000313" key="2">
    <source>
        <dbReference type="Proteomes" id="UP001497497"/>
    </source>
</evidence>
<comment type="caution">
    <text evidence="1">The sequence shown here is derived from an EMBL/GenBank/DDBJ whole genome shotgun (WGS) entry which is preliminary data.</text>
</comment>
<accession>A0AAV2HYF5</accession>
<evidence type="ECO:0000313" key="1">
    <source>
        <dbReference type="EMBL" id="CAL1538557.1"/>
    </source>
</evidence>
<dbReference type="PANTHER" id="PTHR32122:SF1">
    <property type="entry name" value="TATA BOX-BINDING PROTEIN-ASSOCIATED FACTOR RNA POLYMERASE I SUBUNIT A"/>
    <property type="match status" value="1"/>
</dbReference>
<gene>
    <name evidence="1" type="ORF">GSLYS_00012378001</name>
</gene>
<dbReference type="Proteomes" id="UP001497497">
    <property type="component" value="Unassembled WGS sequence"/>
</dbReference>